<sequence length="102" mass="11458">MGTGSVLVSGGIRVGFNTVAGSKVRGLVACRTRSKYPIAECREEEESLSKEETPIEEQVMGEQSQDLAEAMKLLVALRRRWALCFRPSRTLPKFSWLRRISD</sequence>
<proteinExistence type="predicted"/>
<keyword evidence="2" id="KW-1185">Reference proteome</keyword>
<name>A0AAV2EC42_9ROSI</name>
<protein>
    <submittedName>
        <fullName evidence="1">Uncharacterized protein</fullName>
    </submittedName>
</protein>
<organism evidence="1 2">
    <name type="scientific">Linum trigynum</name>
    <dbReference type="NCBI Taxonomy" id="586398"/>
    <lineage>
        <taxon>Eukaryota</taxon>
        <taxon>Viridiplantae</taxon>
        <taxon>Streptophyta</taxon>
        <taxon>Embryophyta</taxon>
        <taxon>Tracheophyta</taxon>
        <taxon>Spermatophyta</taxon>
        <taxon>Magnoliopsida</taxon>
        <taxon>eudicotyledons</taxon>
        <taxon>Gunneridae</taxon>
        <taxon>Pentapetalae</taxon>
        <taxon>rosids</taxon>
        <taxon>fabids</taxon>
        <taxon>Malpighiales</taxon>
        <taxon>Linaceae</taxon>
        <taxon>Linum</taxon>
    </lineage>
</organism>
<dbReference type="AlphaFoldDB" id="A0AAV2EC42"/>
<evidence type="ECO:0000313" key="1">
    <source>
        <dbReference type="EMBL" id="CAL1383120.1"/>
    </source>
</evidence>
<dbReference type="EMBL" id="OZ034817">
    <property type="protein sequence ID" value="CAL1383120.1"/>
    <property type="molecule type" value="Genomic_DNA"/>
</dbReference>
<reference evidence="1 2" key="1">
    <citation type="submission" date="2024-04" db="EMBL/GenBank/DDBJ databases">
        <authorList>
            <person name="Fracassetti M."/>
        </authorList>
    </citation>
    <scope>NUCLEOTIDE SEQUENCE [LARGE SCALE GENOMIC DNA]</scope>
</reference>
<evidence type="ECO:0000313" key="2">
    <source>
        <dbReference type="Proteomes" id="UP001497516"/>
    </source>
</evidence>
<dbReference type="Proteomes" id="UP001497516">
    <property type="component" value="Chromosome 4"/>
</dbReference>
<accession>A0AAV2EC42</accession>
<gene>
    <name evidence="1" type="ORF">LTRI10_LOCUS24409</name>
</gene>